<dbReference type="InterPro" id="IPR050208">
    <property type="entry name" value="MHC_class-I_related"/>
</dbReference>
<dbReference type="Pfam" id="PF00129">
    <property type="entry name" value="MHC_I"/>
    <property type="match status" value="1"/>
</dbReference>
<proteinExistence type="predicted"/>
<evidence type="ECO:0000256" key="2">
    <source>
        <dbReference type="ARBA" id="ARBA00022729"/>
    </source>
</evidence>
<sequence>MKLKALTAGLGLILLLMEVLETLGGVHFLCLKFTVSSYSSPLQPWSKVKGSVDGKPFIEYDSYSNNVTAVGRLGKEVNNTKAWRNLAKSLESIGRKVRIIMRGGLKQEKILNKRVPSLQAQLCCQQESEQCTSASWEFNINGQRALINTVTMTWTVLDPETRMIKEEWAKKQDLAEELRNVSIQDCNHWLKEFLEHWEKMLDGTDMSSKAKETIQHYPSTWLITWIMPIITILSYLKFS</sequence>
<evidence type="ECO:0000256" key="1">
    <source>
        <dbReference type="ARBA" id="ARBA00004370"/>
    </source>
</evidence>
<dbReference type="Proteomes" id="UP001652624">
    <property type="component" value="Chromosome 13"/>
</dbReference>
<dbReference type="SUPFAM" id="SSF54452">
    <property type="entry name" value="MHC antigen-recognition domain"/>
    <property type="match status" value="1"/>
</dbReference>
<dbReference type="InterPro" id="IPR037055">
    <property type="entry name" value="MHC_I-like_Ag-recog_sf"/>
</dbReference>
<accession>A0ABM3YJS7</accession>
<keyword evidence="2 6" id="KW-0732">Signal</keyword>
<feature type="chain" id="PRO_5046332510" evidence="6">
    <location>
        <begin position="25"/>
        <end position="239"/>
    </location>
</feature>
<keyword evidence="5" id="KW-0325">Glycoprotein</keyword>
<organism evidence="8 9">
    <name type="scientific">Erinaceus europaeus</name>
    <name type="common">Western European hedgehog</name>
    <dbReference type="NCBI Taxonomy" id="9365"/>
    <lineage>
        <taxon>Eukaryota</taxon>
        <taxon>Metazoa</taxon>
        <taxon>Chordata</taxon>
        <taxon>Craniata</taxon>
        <taxon>Vertebrata</taxon>
        <taxon>Euteleostomi</taxon>
        <taxon>Mammalia</taxon>
        <taxon>Eutheria</taxon>
        <taxon>Laurasiatheria</taxon>
        <taxon>Eulipotyphla</taxon>
        <taxon>Erinaceidae</taxon>
        <taxon>Erinaceinae</taxon>
        <taxon>Erinaceus</taxon>
    </lineage>
</organism>
<name>A0ABM3YJS7_ERIEU</name>
<dbReference type="InterPro" id="IPR011162">
    <property type="entry name" value="MHC_I/II-like_Ag-recog"/>
</dbReference>
<gene>
    <name evidence="9" type="primary">LOC132542673</name>
</gene>
<dbReference type="PANTHER" id="PTHR16675">
    <property type="entry name" value="MHC CLASS I-RELATED"/>
    <property type="match status" value="1"/>
</dbReference>
<keyword evidence="4" id="KW-1015">Disulfide bond</keyword>
<keyword evidence="8" id="KW-1185">Reference proteome</keyword>
<evidence type="ECO:0000313" key="8">
    <source>
        <dbReference type="Proteomes" id="UP001652624"/>
    </source>
</evidence>
<dbReference type="PANTHER" id="PTHR16675:SF64">
    <property type="entry name" value="RETINOIC ACID EARLY TRANSCRIPT 1E"/>
    <property type="match status" value="1"/>
</dbReference>
<evidence type="ECO:0000313" key="9">
    <source>
        <dbReference type="RefSeq" id="XP_060061325.1"/>
    </source>
</evidence>
<comment type="subcellular location">
    <subcellularLocation>
        <location evidence="1">Membrane</location>
    </subcellularLocation>
</comment>
<dbReference type="RefSeq" id="XP_060061325.1">
    <property type="nucleotide sequence ID" value="XM_060205342.1"/>
</dbReference>
<evidence type="ECO:0000256" key="4">
    <source>
        <dbReference type="ARBA" id="ARBA00023157"/>
    </source>
</evidence>
<feature type="domain" description="MHC class I-like antigen recognition-like" evidence="7">
    <location>
        <begin position="34"/>
        <end position="199"/>
    </location>
</feature>
<protein>
    <submittedName>
        <fullName evidence="9">Retinoic acid early transcript 1E-like</fullName>
    </submittedName>
</protein>
<evidence type="ECO:0000256" key="5">
    <source>
        <dbReference type="ARBA" id="ARBA00023180"/>
    </source>
</evidence>
<evidence type="ECO:0000256" key="3">
    <source>
        <dbReference type="ARBA" id="ARBA00023136"/>
    </source>
</evidence>
<evidence type="ECO:0000259" key="7">
    <source>
        <dbReference type="Pfam" id="PF00129"/>
    </source>
</evidence>
<dbReference type="Gene3D" id="3.30.500.10">
    <property type="entry name" value="MHC class I-like antigen recognition-like"/>
    <property type="match status" value="1"/>
</dbReference>
<dbReference type="GeneID" id="132542673"/>
<reference evidence="9" key="1">
    <citation type="submission" date="2025-08" db="UniProtKB">
        <authorList>
            <consortium name="RefSeq"/>
        </authorList>
    </citation>
    <scope>IDENTIFICATION</scope>
</reference>
<evidence type="ECO:0000256" key="6">
    <source>
        <dbReference type="SAM" id="SignalP"/>
    </source>
</evidence>
<dbReference type="InterPro" id="IPR011161">
    <property type="entry name" value="MHC_I-like_Ag-recog"/>
</dbReference>
<keyword evidence="3" id="KW-0472">Membrane</keyword>
<feature type="signal peptide" evidence="6">
    <location>
        <begin position="1"/>
        <end position="24"/>
    </location>
</feature>